<accession>A0A3P1SVX4</accession>
<sequence length="264" mass="29504">MICLMSKVFKSVLVLMLSVSSTFYSTLVMAFDYYVVNKNAAVFTQPSGQDSIAQLRAGEVLLEIDQQGEWSKVFFLSKDKQPLKGWMKTRDLTSQGDKREPTEVTDDYYLATVDNLRLRGGPGTNHEVVGRLSDQQMVKQLNRSGDWVQVKYKDTAGITSQAWVSGRYLKPAKAVTQNKVVAQNQHQNKSAPNVNSAEQSYVITGSDVNFRSGPGASYAVVGKLSKPHKVKVIASQQGWKQIHVDLKGKPLTGWIVKRYLRQDK</sequence>
<evidence type="ECO:0000313" key="3">
    <source>
        <dbReference type="Proteomes" id="UP000267535"/>
    </source>
</evidence>
<evidence type="ECO:0000259" key="1">
    <source>
        <dbReference type="PROSITE" id="PS51781"/>
    </source>
</evidence>
<dbReference type="AlphaFoldDB" id="A0A3P1SVX4"/>
<dbReference type="PANTHER" id="PTHR34408">
    <property type="entry name" value="FAMILY PROTEIN, PUTATIVE-RELATED"/>
    <property type="match status" value="1"/>
</dbReference>
<feature type="domain" description="SH3b" evidence="1">
    <location>
        <begin position="198"/>
        <end position="264"/>
    </location>
</feature>
<gene>
    <name evidence="2" type="ORF">EHS89_01090</name>
</gene>
<dbReference type="OrthoDB" id="9816009at2"/>
<protein>
    <recommendedName>
        <fullName evidence="1">SH3b domain-containing protein</fullName>
    </recommendedName>
</protein>
<organism evidence="2 3">
    <name type="scientific">Amphritea balenae</name>
    <dbReference type="NCBI Taxonomy" id="452629"/>
    <lineage>
        <taxon>Bacteria</taxon>
        <taxon>Pseudomonadati</taxon>
        <taxon>Pseudomonadota</taxon>
        <taxon>Gammaproteobacteria</taxon>
        <taxon>Oceanospirillales</taxon>
        <taxon>Oceanospirillaceae</taxon>
        <taxon>Amphritea</taxon>
    </lineage>
</organism>
<feature type="domain" description="SH3b" evidence="1">
    <location>
        <begin position="106"/>
        <end position="173"/>
    </location>
</feature>
<dbReference type="EMBL" id="RQXV01000001">
    <property type="protein sequence ID" value="RRD01188.1"/>
    <property type="molecule type" value="Genomic_DNA"/>
</dbReference>
<dbReference type="PANTHER" id="PTHR34408:SF1">
    <property type="entry name" value="GLYCOSYL HYDROLASE FAMILY 19 DOMAIN-CONTAINING PROTEIN HI_1415"/>
    <property type="match status" value="1"/>
</dbReference>
<proteinExistence type="predicted"/>
<keyword evidence="3" id="KW-1185">Reference proteome</keyword>
<name>A0A3P1SVX4_9GAMM</name>
<dbReference type="Gene3D" id="2.30.30.40">
    <property type="entry name" value="SH3 Domains"/>
    <property type="match status" value="2"/>
</dbReference>
<dbReference type="InterPro" id="IPR052354">
    <property type="entry name" value="Cell_Wall_Dynamics_Protein"/>
</dbReference>
<comment type="caution">
    <text evidence="2">The sequence shown here is derived from an EMBL/GenBank/DDBJ whole genome shotgun (WGS) entry which is preliminary data.</text>
</comment>
<reference evidence="2 3" key="1">
    <citation type="submission" date="2018-11" db="EMBL/GenBank/DDBJ databases">
        <title>The draft genome sequence of Amphritea balenae JAMM 1525T.</title>
        <authorList>
            <person name="Fang Z."/>
            <person name="Zhang Y."/>
            <person name="Han X."/>
        </authorList>
    </citation>
    <scope>NUCLEOTIDE SEQUENCE [LARGE SCALE GENOMIC DNA]</scope>
    <source>
        <strain evidence="2 3">JAMM 1525</strain>
    </source>
</reference>
<dbReference type="SMART" id="SM00287">
    <property type="entry name" value="SH3b"/>
    <property type="match status" value="2"/>
</dbReference>
<dbReference type="InterPro" id="IPR003646">
    <property type="entry name" value="SH3-like_bac-type"/>
</dbReference>
<evidence type="ECO:0000313" key="2">
    <source>
        <dbReference type="EMBL" id="RRD01188.1"/>
    </source>
</evidence>
<dbReference type="Pfam" id="PF08239">
    <property type="entry name" value="SH3_3"/>
    <property type="match status" value="2"/>
</dbReference>
<dbReference type="PROSITE" id="PS51781">
    <property type="entry name" value="SH3B"/>
    <property type="match status" value="2"/>
</dbReference>
<dbReference type="Proteomes" id="UP000267535">
    <property type="component" value="Unassembled WGS sequence"/>
</dbReference>